<dbReference type="AlphaFoldDB" id="A0A222E7D9"/>
<gene>
    <name evidence="1" type="ORF">ANTHELSMS3_03488</name>
</gene>
<evidence type="ECO:0000313" key="2">
    <source>
        <dbReference type="Proteomes" id="UP000203589"/>
    </source>
</evidence>
<protein>
    <submittedName>
        <fullName evidence="1">Uncharacterized protein</fullName>
    </submittedName>
</protein>
<reference evidence="1 2" key="1">
    <citation type="submission" date="2017-07" db="EMBL/GenBank/DDBJ databases">
        <title>Genome Sequence of Antarctobacter heliothermus Strain SMS3 Isolated from a culture of the Diatom Skeletonema marinoi.</title>
        <authorList>
            <person name="Topel M."/>
            <person name="Pinder M.I.M."/>
            <person name="Johansson O.N."/>
            <person name="Kourtchenko O."/>
            <person name="Godhe A."/>
            <person name="Clarke A.K."/>
        </authorList>
    </citation>
    <scope>NUCLEOTIDE SEQUENCE [LARGE SCALE GENOMIC DNA]</scope>
    <source>
        <strain evidence="1 2">SMS3</strain>
    </source>
</reference>
<dbReference type="EMBL" id="CP022540">
    <property type="protein sequence ID" value="ASP22115.1"/>
    <property type="molecule type" value="Genomic_DNA"/>
</dbReference>
<proteinExistence type="predicted"/>
<dbReference type="OrthoDB" id="7868828at2"/>
<evidence type="ECO:0000313" key="1">
    <source>
        <dbReference type="EMBL" id="ASP22115.1"/>
    </source>
</evidence>
<accession>A0A222E7D9</accession>
<organism evidence="1 2">
    <name type="scientific">Antarctobacter heliothermus</name>
    <dbReference type="NCBI Taxonomy" id="74033"/>
    <lineage>
        <taxon>Bacteria</taxon>
        <taxon>Pseudomonadati</taxon>
        <taxon>Pseudomonadota</taxon>
        <taxon>Alphaproteobacteria</taxon>
        <taxon>Rhodobacterales</taxon>
        <taxon>Roseobacteraceae</taxon>
        <taxon>Antarctobacter</taxon>
    </lineage>
</organism>
<dbReference type="RefSeq" id="WP_094035951.1">
    <property type="nucleotide sequence ID" value="NZ_CP022540.1"/>
</dbReference>
<keyword evidence="2" id="KW-1185">Reference proteome</keyword>
<dbReference type="KEGG" id="aht:ANTHELSMS3_03488"/>
<sequence>MTQPEEYLPAFLANIESLDPVSQIGHTRGLVVGILEHLGYVLARDTGTSAATSAFILAADLEKRLTNLEQMIGSDAPS</sequence>
<dbReference type="Proteomes" id="UP000203589">
    <property type="component" value="Chromosome"/>
</dbReference>
<name>A0A222E7D9_9RHOB</name>